<dbReference type="InterPro" id="IPR036875">
    <property type="entry name" value="Znf_CCHC_sf"/>
</dbReference>
<comment type="caution">
    <text evidence="4">The sequence shown here is derived from an EMBL/GenBank/DDBJ whole genome shotgun (WGS) entry which is preliminary data.</text>
</comment>
<reference evidence="4" key="1">
    <citation type="submission" date="2019-12" db="EMBL/GenBank/DDBJ databases">
        <authorList>
            <person name="Scholes J."/>
        </authorList>
    </citation>
    <scope>NUCLEOTIDE SEQUENCE</scope>
</reference>
<dbReference type="SMART" id="SM00343">
    <property type="entry name" value="ZnF_C2HC"/>
    <property type="match status" value="1"/>
</dbReference>
<dbReference type="AlphaFoldDB" id="A0A9N7RNJ2"/>
<dbReference type="Pfam" id="PF13976">
    <property type="entry name" value="gag_pre-integrs"/>
    <property type="match status" value="1"/>
</dbReference>
<dbReference type="EMBL" id="CACSLK010030614">
    <property type="protein sequence ID" value="CAA0837872.1"/>
    <property type="molecule type" value="Genomic_DNA"/>
</dbReference>
<name>A0A9N7RNJ2_STRHE</name>
<dbReference type="Pfam" id="PF00098">
    <property type="entry name" value="zf-CCHC"/>
    <property type="match status" value="1"/>
</dbReference>
<dbReference type="SUPFAM" id="SSF57756">
    <property type="entry name" value="Retrovirus zinc finger-like domains"/>
    <property type="match status" value="1"/>
</dbReference>
<sequence length="186" mass="20294">MVCWNCEKPGHMKSECRAPRKDKEGRTAKVVMEDTADALLLSVRSSLDDWIVDSGASFHSCSSRDIMEPYTAGTLYTASGSSSNILLAGAVSQSHLWHSRLGHMSEKGMKVLKSRGLLPELKSVDVGLCEQCVLGKQKRTSPMKGRDTKPNSTLLSARESNNENERRSGDGMEHGYTECGSWKGAG</sequence>
<protein>
    <submittedName>
        <fullName evidence="4">Uncharacterized mitochondrial protein AtMg00300</fullName>
    </submittedName>
</protein>
<evidence type="ECO:0000259" key="3">
    <source>
        <dbReference type="PROSITE" id="PS50158"/>
    </source>
</evidence>
<keyword evidence="1" id="KW-0862">Zinc</keyword>
<keyword evidence="5" id="KW-1185">Reference proteome</keyword>
<dbReference type="OrthoDB" id="1938800at2759"/>
<keyword evidence="1" id="KW-0479">Metal-binding</keyword>
<evidence type="ECO:0000256" key="1">
    <source>
        <dbReference type="PROSITE-ProRule" id="PRU00047"/>
    </source>
</evidence>
<evidence type="ECO:0000313" key="4">
    <source>
        <dbReference type="EMBL" id="CAA0837872.1"/>
    </source>
</evidence>
<dbReference type="InterPro" id="IPR001878">
    <property type="entry name" value="Znf_CCHC"/>
</dbReference>
<evidence type="ECO:0000313" key="5">
    <source>
        <dbReference type="Proteomes" id="UP001153555"/>
    </source>
</evidence>
<feature type="compositionally biased region" description="Basic and acidic residues" evidence="2">
    <location>
        <begin position="160"/>
        <end position="176"/>
    </location>
</feature>
<dbReference type="GO" id="GO:0008270">
    <property type="term" value="F:zinc ion binding"/>
    <property type="evidence" value="ECO:0007669"/>
    <property type="project" value="UniProtKB-KW"/>
</dbReference>
<dbReference type="Gene3D" id="4.10.60.10">
    <property type="entry name" value="Zinc finger, CCHC-type"/>
    <property type="match status" value="1"/>
</dbReference>
<organism evidence="4 5">
    <name type="scientific">Striga hermonthica</name>
    <name type="common">Purple witchweed</name>
    <name type="synonym">Buchnera hermonthica</name>
    <dbReference type="NCBI Taxonomy" id="68872"/>
    <lineage>
        <taxon>Eukaryota</taxon>
        <taxon>Viridiplantae</taxon>
        <taxon>Streptophyta</taxon>
        <taxon>Embryophyta</taxon>
        <taxon>Tracheophyta</taxon>
        <taxon>Spermatophyta</taxon>
        <taxon>Magnoliopsida</taxon>
        <taxon>eudicotyledons</taxon>
        <taxon>Gunneridae</taxon>
        <taxon>Pentapetalae</taxon>
        <taxon>asterids</taxon>
        <taxon>lamiids</taxon>
        <taxon>Lamiales</taxon>
        <taxon>Orobanchaceae</taxon>
        <taxon>Buchnereae</taxon>
        <taxon>Striga</taxon>
    </lineage>
</organism>
<dbReference type="InterPro" id="IPR025724">
    <property type="entry name" value="GAG-pre-integrase_dom"/>
</dbReference>
<keyword evidence="1" id="KW-0863">Zinc-finger</keyword>
<gene>
    <name evidence="4" type="ORF">SHERM_00267</name>
</gene>
<feature type="domain" description="CCHC-type" evidence="3">
    <location>
        <begin position="3"/>
        <end position="17"/>
    </location>
</feature>
<dbReference type="GO" id="GO:0003676">
    <property type="term" value="F:nucleic acid binding"/>
    <property type="evidence" value="ECO:0007669"/>
    <property type="project" value="InterPro"/>
</dbReference>
<dbReference type="PROSITE" id="PS50158">
    <property type="entry name" value="ZF_CCHC"/>
    <property type="match status" value="1"/>
</dbReference>
<accession>A0A9N7RNJ2</accession>
<evidence type="ECO:0000256" key="2">
    <source>
        <dbReference type="SAM" id="MobiDB-lite"/>
    </source>
</evidence>
<dbReference type="Proteomes" id="UP001153555">
    <property type="component" value="Unassembled WGS sequence"/>
</dbReference>
<proteinExistence type="predicted"/>
<feature type="region of interest" description="Disordered" evidence="2">
    <location>
        <begin position="139"/>
        <end position="186"/>
    </location>
</feature>
<feature type="compositionally biased region" description="Polar residues" evidence="2">
    <location>
        <begin position="150"/>
        <end position="159"/>
    </location>
</feature>